<feature type="signal peptide" evidence="6">
    <location>
        <begin position="1"/>
        <end position="17"/>
    </location>
</feature>
<dbReference type="SUPFAM" id="SSF53474">
    <property type="entry name" value="alpha/beta-Hydrolases"/>
    <property type="match status" value="1"/>
</dbReference>
<keyword evidence="6" id="KW-0732">Signal</keyword>
<dbReference type="EMBL" id="JBAMMX010000002">
    <property type="protein sequence ID" value="KAK6945964.1"/>
    <property type="molecule type" value="Genomic_DNA"/>
</dbReference>
<reference evidence="7 8" key="1">
    <citation type="submission" date="2023-12" db="EMBL/GenBank/DDBJ databases">
        <title>A high-quality genome assembly for Dillenia turbinata (Dilleniales).</title>
        <authorList>
            <person name="Chanderbali A."/>
        </authorList>
    </citation>
    <scope>NUCLEOTIDE SEQUENCE [LARGE SCALE GENOMIC DNA]</scope>
    <source>
        <strain evidence="7">LSX21</strain>
        <tissue evidence="7">Leaf</tissue>
    </source>
</reference>
<dbReference type="InterPro" id="IPR001563">
    <property type="entry name" value="Peptidase_S10"/>
</dbReference>
<dbReference type="InterPro" id="IPR029058">
    <property type="entry name" value="AB_hydrolase_fold"/>
</dbReference>
<dbReference type="GO" id="GO:0004185">
    <property type="term" value="F:serine-type carboxypeptidase activity"/>
    <property type="evidence" value="ECO:0007669"/>
    <property type="project" value="InterPro"/>
</dbReference>
<evidence type="ECO:0000313" key="7">
    <source>
        <dbReference type="EMBL" id="KAK6945964.1"/>
    </source>
</evidence>
<name>A0AAN8WA56_9MAGN</name>
<keyword evidence="8" id="KW-1185">Reference proteome</keyword>
<evidence type="ECO:0000256" key="5">
    <source>
        <dbReference type="ARBA" id="ARBA00023180"/>
    </source>
</evidence>
<feature type="chain" id="PRO_5042893614" evidence="6">
    <location>
        <begin position="18"/>
        <end position="468"/>
    </location>
</feature>
<evidence type="ECO:0000256" key="4">
    <source>
        <dbReference type="ARBA" id="ARBA00022801"/>
    </source>
</evidence>
<dbReference type="AlphaFoldDB" id="A0AAN8WA56"/>
<proteinExistence type="inferred from homology"/>
<evidence type="ECO:0000256" key="1">
    <source>
        <dbReference type="ARBA" id="ARBA00009431"/>
    </source>
</evidence>
<evidence type="ECO:0000256" key="2">
    <source>
        <dbReference type="ARBA" id="ARBA00022645"/>
    </source>
</evidence>
<dbReference type="FunFam" id="3.40.50.1820:FF:000072">
    <property type="entry name" value="Serine carboxypeptidase-like 19"/>
    <property type="match status" value="1"/>
</dbReference>
<dbReference type="GO" id="GO:0006508">
    <property type="term" value="P:proteolysis"/>
    <property type="evidence" value="ECO:0007669"/>
    <property type="project" value="UniProtKB-KW"/>
</dbReference>
<protein>
    <submittedName>
        <fullName evidence="7">Peptidase S10, serine carboxypeptidase</fullName>
    </submittedName>
</protein>
<comment type="caution">
    <text evidence="7">The sequence shown here is derived from an EMBL/GenBank/DDBJ whole genome shotgun (WGS) entry which is preliminary data.</text>
</comment>
<dbReference type="PROSITE" id="PS00560">
    <property type="entry name" value="CARBOXYPEPT_SER_HIS"/>
    <property type="match status" value="1"/>
</dbReference>
<dbReference type="Pfam" id="PF00450">
    <property type="entry name" value="Peptidase_S10"/>
    <property type="match status" value="1"/>
</dbReference>
<evidence type="ECO:0000256" key="3">
    <source>
        <dbReference type="ARBA" id="ARBA00022670"/>
    </source>
</evidence>
<evidence type="ECO:0000256" key="6">
    <source>
        <dbReference type="SAM" id="SignalP"/>
    </source>
</evidence>
<dbReference type="Gene3D" id="3.40.50.1820">
    <property type="entry name" value="alpha/beta hydrolase"/>
    <property type="match status" value="1"/>
</dbReference>
<keyword evidence="2 7" id="KW-0121">Carboxypeptidase</keyword>
<keyword evidence="5" id="KW-0325">Glycoprotein</keyword>
<evidence type="ECO:0000313" key="8">
    <source>
        <dbReference type="Proteomes" id="UP001370490"/>
    </source>
</evidence>
<dbReference type="PRINTS" id="PR00724">
    <property type="entry name" value="CRBOXYPTASEC"/>
</dbReference>
<comment type="similarity">
    <text evidence="1">Belongs to the peptidase S10 family.</text>
</comment>
<dbReference type="PANTHER" id="PTHR11802">
    <property type="entry name" value="SERINE PROTEASE FAMILY S10 SERINE CARBOXYPEPTIDASE"/>
    <property type="match status" value="1"/>
</dbReference>
<organism evidence="7 8">
    <name type="scientific">Dillenia turbinata</name>
    <dbReference type="NCBI Taxonomy" id="194707"/>
    <lineage>
        <taxon>Eukaryota</taxon>
        <taxon>Viridiplantae</taxon>
        <taxon>Streptophyta</taxon>
        <taxon>Embryophyta</taxon>
        <taxon>Tracheophyta</taxon>
        <taxon>Spermatophyta</taxon>
        <taxon>Magnoliopsida</taxon>
        <taxon>eudicotyledons</taxon>
        <taxon>Gunneridae</taxon>
        <taxon>Pentapetalae</taxon>
        <taxon>Dilleniales</taxon>
        <taxon>Dilleniaceae</taxon>
        <taxon>Dillenia</taxon>
    </lineage>
</organism>
<dbReference type="PANTHER" id="PTHR11802:SF224">
    <property type="entry name" value="SERINE CARBOXYPEPTIDASE-LIKE 7 ISOFORM X1"/>
    <property type="match status" value="1"/>
</dbReference>
<dbReference type="GO" id="GO:0019748">
    <property type="term" value="P:secondary metabolic process"/>
    <property type="evidence" value="ECO:0007669"/>
    <property type="project" value="TreeGrafter"/>
</dbReference>
<sequence length="468" mass="53362">MWSCVIIVLFFSYLVTSQSIVEYLPGYPDKLPFTLETGYIGVGEQEEVQLFYYFIESERNPATDPLLLWLTGGPGCSALWSLTYEIGPLYFDYTASATRGNKPTLTLNPYSWTKVASIIFVDETAGTGFSYGTNEQAYNVSDTLAAEELCTFLRKWLISHPHFMNNPLYIAGDSYSGIIIPQIVQKILNGNEIGTTPPLILKGYILGNPFADENIDFNSRVEFAYRVNLLSDELYVAAKEDCHGWYLYVDPSNEACISDLRAINDCLDKLFQPNVLEPNCATVSPKPKDLNWDRRQLTMDLTDYIRPIPRAREPGPWCRQDDYVYIYIWANDKSVQDALHVRPGTIKTWSRCNKTLQDDYDYNVVSTLEIHRNLTASGRRVLIYSGDQDLIVPYVGTETWINSLNLTVDDVWTPWFVDGQVAGYTQKFRNNTYTLTYATVKGAGHTAPEYKPKESLAMLTRWLAYYHL</sequence>
<gene>
    <name evidence="7" type="ORF">RJ641_013508</name>
</gene>
<dbReference type="InterPro" id="IPR033124">
    <property type="entry name" value="Ser_caboxypep_his_AS"/>
</dbReference>
<keyword evidence="3" id="KW-0645">Protease</keyword>
<accession>A0AAN8WA56</accession>
<dbReference type="GO" id="GO:0016747">
    <property type="term" value="F:acyltransferase activity, transferring groups other than amino-acyl groups"/>
    <property type="evidence" value="ECO:0007669"/>
    <property type="project" value="TreeGrafter"/>
</dbReference>
<dbReference type="Proteomes" id="UP001370490">
    <property type="component" value="Unassembled WGS sequence"/>
</dbReference>
<keyword evidence="4" id="KW-0378">Hydrolase</keyword>